<protein>
    <submittedName>
        <fullName evidence="2">Uncharacterized protein</fullName>
    </submittedName>
</protein>
<feature type="non-terminal residue" evidence="2">
    <location>
        <position position="26"/>
    </location>
</feature>
<comment type="caution">
    <text evidence="2">The sequence shown here is derived from an EMBL/GenBank/DDBJ whole genome shotgun (WGS) entry which is preliminary data.</text>
</comment>
<keyword evidence="3" id="KW-1185">Reference proteome</keyword>
<evidence type="ECO:0000313" key="3">
    <source>
        <dbReference type="Proteomes" id="UP001187192"/>
    </source>
</evidence>
<dbReference type="EMBL" id="BTGU01008969">
    <property type="protein sequence ID" value="GMN20349.1"/>
    <property type="molecule type" value="Genomic_DNA"/>
</dbReference>
<feature type="compositionally biased region" description="Basic and acidic residues" evidence="1">
    <location>
        <begin position="16"/>
        <end position="26"/>
    </location>
</feature>
<organism evidence="2 3">
    <name type="scientific">Ficus carica</name>
    <name type="common">Common fig</name>
    <dbReference type="NCBI Taxonomy" id="3494"/>
    <lineage>
        <taxon>Eukaryota</taxon>
        <taxon>Viridiplantae</taxon>
        <taxon>Streptophyta</taxon>
        <taxon>Embryophyta</taxon>
        <taxon>Tracheophyta</taxon>
        <taxon>Spermatophyta</taxon>
        <taxon>Magnoliopsida</taxon>
        <taxon>eudicotyledons</taxon>
        <taxon>Gunneridae</taxon>
        <taxon>Pentapetalae</taxon>
        <taxon>rosids</taxon>
        <taxon>fabids</taxon>
        <taxon>Rosales</taxon>
        <taxon>Moraceae</taxon>
        <taxon>Ficeae</taxon>
        <taxon>Ficus</taxon>
    </lineage>
</organism>
<evidence type="ECO:0000256" key="1">
    <source>
        <dbReference type="SAM" id="MobiDB-lite"/>
    </source>
</evidence>
<reference evidence="2" key="1">
    <citation type="submission" date="2023-07" db="EMBL/GenBank/DDBJ databases">
        <title>draft genome sequence of fig (Ficus carica).</title>
        <authorList>
            <person name="Takahashi T."/>
            <person name="Nishimura K."/>
        </authorList>
    </citation>
    <scope>NUCLEOTIDE SEQUENCE</scope>
</reference>
<proteinExistence type="predicted"/>
<name>A0AA88CWJ8_FICCA</name>
<dbReference type="AlphaFoldDB" id="A0AA88CWJ8"/>
<evidence type="ECO:0000313" key="2">
    <source>
        <dbReference type="EMBL" id="GMN20349.1"/>
    </source>
</evidence>
<sequence>MADDRTPLLDDTVDGVVDHEGRPVLR</sequence>
<dbReference type="Proteomes" id="UP001187192">
    <property type="component" value="Unassembled WGS sequence"/>
</dbReference>
<feature type="region of interest" description="Disordered" evidence="1">
    <location>
        <begin position="1"/>
        <end position="26"/>
    </location>
</feature>
<accession>A0AA88CWJ8</accession>
<gene>
    <name evidence="2" type="ORF">TIFTF001_051016</name>
</gene>